<gene>
    <name evidence="1" type="ORF">ANCCAN_14597</name>
</gene>
<dbReference type="EMBL" id="JOJR01000336">
    <property type="protein sequence ID" value="RCN39490.1"/>
    <property type="molecule type" value="Genomic_DNA"/>
</dbReference>
<name>A0A368G907_ANCCA</name>
<dbReference type="InterPro" id="IPR008930">
    <property type="entry name" value="Terpenoid_cyclase/PrenylTrfase"/>
</dbReference>
<comment type="caution">
    <text evidence="1">The sequence shown here is derived from an EMBL/GenBank/DDBJ whole genome shotgun (WGS) entry which is preliminary data.</text>
</comment>
<keyword evidence="2" id="KW-1185">Reference proteome</keyword>
<reference evidence="1 2" key="1">
    <citation type="submission" date="2014-10" db="EMBL/GenBank/DDBJ databases">
        <title>Draft genome of the hookworm Ancylostoma caninum.</title>
        <authorList>
            <person name="Mitreva M."/>
        </authorList>
    </citation>
    <scope>NUCLEOTIDE SEQUENCE [LARGE SCALE GENOMIC DNA]</scope>
    <source>
        <strain evidence="1 2">Baltimore</strain>
    </source>
</reference>
<organism evidence="1 2">
    <name type="scientific">Ancylostoma caninum</name>
    <name type="common">Dog hookworm</name>
    <dbReference type="NCBI Taxonomy" id="29170"/>
    <lineage>
        <taxon>Eukaryota</taxon>
        <taxon>Metazoa</taxon>
        <taxon>Ecdysozoa</taxon>
        <taxon>Nematoda</taxon>
        <taxon>Chromadorea</taxon>
        <taxon>Rhabditida</taxon>
        <taxon>Rhabditina</taxon>
        <taxon>Rhabditomorpha</taxon>
        <taxon>Strongyloidea</taxon>
        <taxon>Ancylostomatidae</taxon>
        <taxon>Ancylostomatinae</taxon>
        <taxon>Ancylostoma</taxon>
    </lineage>
</organism>
<dbReference type="AlphaFoldDB" id="A0A368G907"/>
<sequence length="654" mass="73384">MFAQWKRLKTGLGRVVISDMLRFSDCRNESACGYAEYTMPRKPEERSIALTALATSLLCESTSDSHLVCGGIRFLIQSFLKDWQEEDFDLSDLISLGHAVDREWFLKALLLQVSRDCAAYQCVKDDEAWFRLLFSFYSIDENWRWDIRTLAALAYMGTNATSEVMRIKMAGMANRHILPFWNAGNSLFFSKSKVSSFDESSRARRMKSGDVLVNALGILAFVSPGAEGRNVDWDPLANWLYEQQLEDGSYENAIDTYFASRALFEYRFRKVEISGSGGVTVTVRCALCETRTINVTESATEIHLPAQTRNLTLETKGNGKVKVGMRVVARKRQRSRRGLTQDDYYPVRITVHQEKVYKGVIRQTVCLRVLSPMVKIVELTHGLYTGYSTTPSSVATLSNSTSLSFISQPTVSSFAVHFVLDGFRHNEALCYVVGVTEPEHSHEPFHLAPVAITARHPVDDVIGLVLISHPDQDSRRRRTRRQVEREPTSAIVFNRTPRGIVDESIDTVCFEGGQCSCAESTCGIKCGLCGRDNSSDIKTFISKPENFGAFLRVHAVARVLVDSSFYTHLSTEVREKRGAAEHQISEKLDIWLRECNPRCTVKAPADNDSYFILGEVGALSVDSSGKQHYVLRNLDRFERAAETCTALANVIVLG</sequence>
<dbReference type="SUPFAM" id="SSF48239">
    <property type="entry name" value="Terpenoid cyclases/Protein prenyltransferases"/>
    <property type="match status" value="1"/>
</dbReference>
<evidence type="ECO:0000313" key="2">
    <source>
        <dbReference type="Proteomes" id="UP000252519"/>
    </source>
</evidence>
<evidence type="ECO:0008006" key="3">
    <source>
        <dbReference type="Google" id="ProtNLM"/>
    </source>
</evidence>
<accession>A0A368G907</accession>
<evidence type="ECO:0000313" key="1">
    <source>
        <dbReference type="EMBL" id="RCN39490.1"/>
    </source>
</evidence>
<dbReference type="Gene3D" id="1.50.10.20">
    <property type="match status" value="1"/>
</dbReference>
<proteinExistence type="predicted"/>
<dbReference type="STRING" id="29170.A0A368G907"/>
<protein>
    <recommendedName>
        <fullName evidence="3">Alpha-macroglobulin-like TED domain-containing protein</fullName>
    </recommendedName>
</protein>
<dbReference type="Proteomes" id="UP000252519">
    <property type="component" value="Unassembled WGS sequence"/>
</dbReference>
<dbReference type="OrthoDB" id="9998011at2759"/>